<dbReference type="GO" id="GO:0004818">
    <property type="term" value="F:glutamate-tRNA ligase activity"/>
    <property type="evidence" value="ECO:0007669"/>
    <property type="project" value="UniProtKB-UniRule"/>
</dbReference>
<dbReference type="PRINTS" id="PR00987">
    <property type="entry name" value="TRNASYNTHGLU"/>
</dbReference>
<evidence type="ECO:0000256" key="10">
    <source>
        <dbReference type="ARBA" id="ARBA00048351"/>
    </source>
</evidence>
<evidence type="ECO:0000259" key="13">
    <source>
        <dbReference type="Pfam" id="PF19269"/>
    </source>
</evidence>
<dbReference type="InterPro" id="IPR001412">
    <property type="entry name" value="aa-tRNA-synth_I_CS"/>
</dbReference>
<dbReference type="InterPro" id="IPR020058">
    <property type="entry name" value="Glu/Gln-tRNA-synth_Ib_cat-dom"/>
</dbReference>
<comment type="catalytic activity">
    <reaction evidence="10 11">
        <text>tRNA(Glu) + L-glutamate + ATP = L-glutamyl-tRNA(Glu) + AMP + diphosphate</text>
        <dbReference type="Rhea" id="RHEA:23540"/>
        <dbReference type="Rhea" id="RHEA-COMP:9663"/>
        <dbReference type="Rhea" id="RHEA-COMP:9680"/>
        <dbReference type="ChEBI" id="CHEBI:29985"/>
        <dbReference type="ChEBI" id="CHEBI:30616"/>
        <dbReference type="ChEBI" id="CHEBI:33019"/>
        <dbReference type="ChEBI" id="CHEBI:78442"/>
        <dbReference type="ChEBI" id="CHEBI:78520"/>
        <dbReference type="ChEBI" id="CHEBI:456215"/>
        <dbReference type="EC" id="6.1.1.17"/>
    </reaction>
</comment>
<dbReference type="Pfam" id="PF19269">
    <property type="entry name" value="Anticodon_2"/>
    <property type="match status" value="1"/>
</dbReference>
<evidence type="ECO:0000256" key="9">
    <source>
        <dbReference type="ARBA" id="ARBA00023146"/>
    </source>
</evidence>
<dbReference type="NCBIfam" id="TIGR00464">
    <property type="entry name" value="gltX_bact"/>
    <property type="match status" value="1"/>
</dbReference>
<dbReference type="PROSITE" id="PS00178">
    <property type="entry name" value="AA_TRNA_LIGASE_I"/>
    <property type="match status" value="1"/>
</dbReference>
<evidence type="ECO:0000259" key="12">
    <source>
        <dbReference type="Pfam" id="PF00749"/>
    </source>
</evidence>
<dbReference type="GO" id="GO:0008270">
    <property type="term" value="F:zinc ion binding"/>
    <property type="evidence" value="ECO:0007669"/>
    <property type="project" value="InterPro"/>
</dbReference>
<keyword evidence="8 11" id="KW-0648">Protein biosynthesis</keyword>
<keyword evidence="4 11" id="KW-0963">Cytoplasm</keyword>
<name>A0A0F6CLI6_MYCGL</name>
<evidence type="ECO:0000256" key="3">
    <source>
        <dbReference type="ARBA" id="ARBA00011245"/>
    </source>
</evidence>
<feature type="domain" description="Aminoacyl-tRNA synthetase class I anticodon-binding" evidence="13">
    <location>
        <begin position="354"/>
        <end position="491"/>
    </location>
</feature>
<dbReference type="eggNOG" id="COG0008">
    <property type="taxonomic scope" value="Bacteria"/>
</dbReference>
<dbReference type="EMBL" id="CP006916">
    <property type="protein sequence ID" value="AHB99958.1"/>
    <property type="molecule type" value="Genomic_DNA"/>
</dbReference>
<dbReference type="InterPro" id="IPR014729">
    <property type="entry name" value="Rossmann-like_a/b/a_fold"/>
</dbReference>
<organism evidence="14 15">
    <name type="scientific">Mycoplasmoides gallisepticum S6</name>
    <dbReference type="NCBI Taxonomy" id="1006581"/>
    <lineage>
        <taxon>Bacteria</taxon>
        <taxon>Bacillati</taxon>
        <taxon>Mycoplasmatota</taxon>
        <taxon>Mycoplasmoidales</taxon>
        <taxon>Mycoplasmoidaceae</taxon>
        <taxon>Mycoplasmoides</taxon>
    </lineage>
</organism>
<dbReference type="Pfam" id="PF00749">
    <property type="entry name" value="tRNA-synt_1c"/>
    <property type="match status" value="1"/>
</dbReference>
<comment type="similarity">
    <text evidence="2 11">Belongs to the class-I aminoacyl-tRNA synthetase family. Glutamate--tRNA ligase type 1 subfamily.</text>
</comment>
<sequence length="498" mass="57874">MSKIRTRYAPSPTGHFHIGGARTALFNYLFAKHNNGEFIVRIEDTDIERNVEDGAENQLYNLKWLNIFADESIWNPTRSGPYRQSEKLEVYQKYAYQLLEEKKAYRCFCTPEELQKHRGDLLKQYKPPIYSRKCFLLSEEQIQKNLADKIPFTIRLLLKENKEYSWNDLIRGNLIFNTSSMSDPVILKSNQIATYNFAVVIDDHDMKISHILRGEEHISNTPYQLAIKEALGFKNEFVYGHLSIIVDETGKKLSKRNLAVEQFVEGFRKKGYLADALVNFIALLGWSHPDNIEILDLPTLVKSFTIKNLSAAPSFFDIKKLNWISSEYIKNMDDVMYLAFIKPYVDLNEYDEIKTKVNEICLMFKNQLQYGYQINEIIKESFVPHVGLSNLDQADLDFLKSNPNYRQLLISFKEKIDQLDQVNDHNVKEIINWLAHQIKLGDLVLEKPLGGKNLYMPLRIVLSNKKHGPELNKVIALYDKQTILKNLDDAINYLTNAK</sequence>
<accession>A0A0F6CLI6</accession>
<dbReference type="SUPFAM" id="SSF52374">
    <property type="entry name" value="Nucleotidylyl transferase"/>
    <property type="match status" value="1"/>
</dbReference>
<dbReference type="FunFam" id="3.40.50.620:FF:000007">
    <property type="entry name" value="Glutamate--tRNA ligase"/>
    <property type="match status" value="1"/>
</dbReference>
<dbReference type="RefSeq" id="WP_011883573.1">
    <property type="nucleotide sequence ID" value="NC_023030.2"/>
</dbReference>
<dbReference type="GO" id="GO:0006424">
    <property type="term" value="P:glutamyl-tRNA aminoacylation"/>
    <property type="evidence" value="ECO:0007669"/>
    <property type="project" value="UniProtKB-UniRule"/>
</dbReference>
<evidence type="ECO:0000256" key="4">
    <source>
        <dbReference type="ARBA" id="ARBA00022490"/>
    </source>
</evidence>
<dbReference type="InterPro" id="IPR008925">
    <property type="entry name" value="aa_tRNA-synth_I_cd-bd_sf"/>
</dbReference>
<evidence type="ECO:0000256" key="6">
    <source>
        <dbReference type="ARBA" id="ARBA00022741"/>
    </source>
</evidence>
<dbReference type="KEGG" id="mgz:GCW_04010"/>
<dbReference type="AlphaFoldDB" id="A0A0F6CLI6"/>
<dbReference type="InterPro" id="IPR020751">
    <property type="entry name" value="aa-tRNA-synth_I_codon-bd_sub2"/>
</dbReference>
<dbReference type="Gene3D" id="3.40.50.620">
    <property type="entry name" value="HUPs"/>
    <property type="match status" value="1"/>
</dbReference>
<reference evidence="14 15" key="1">
    <citation type="journal article" date="2011" name="PLoS ONE">
        <title>Core proteome of the minimal cell: comparative proteomics of three mollicute species.</title>
        <authorList>
            <person name="Fisunov G.Y."/>
            <person name="Alexeev D.G."/>
            <person name="Bazaleev N.A."/>
            <person name="Ladygina V.G."/>
            <person name="Galyamina M.A."/>
            <person name="Kondratov I.G."/>
            <person name="Zhukova N.A."/>
            <person name="Serebryakova M.V."/>
            <person name="Demina I.A."/>
            <person name="Govorun V.M."/>
        </authorList>
    </citation>
    <scope>NUCLEOTIDE SEQUENCE [LARGE SCALE GENOMIC DNA]</scope>
    <source>
        <strain evidence="14 15">S6</strain>
    </source>
</reference>
<evidence type="ECO:0000256" key="1">
    <source>
        <dbReference type="ARBA" id="ARBA00004496"/>
    </source>
</evidence>
<feature type="short sequence motif" description="'HIGH' region" evidence="11">
    <location>
        <begin position="10"/>
        <end position="20"/>
    </location>
</feature>
<dbReference type="PANTHER" id="PTHR43311">
    <property type="entry name" value="GLUTAMATE--TRNA LIGASE"/>
    <property type="match status" value="1"/>
</dbReference>
<evidence type="ECO:0000256" key="11">
    <source>
        <dbReference type="HAMAP-Rule" id="MF_00022"/>
    </source>
</evidence>
<evidence type="ECO:0000256" key="2">
    <source>
        <dbReference type="ARBA" id="ARBA00007894"/>
    </source>
</evidence>
<evidence type="ECO:0000313" key="15">
    <source>
        <dbReference type="Proteomes" id="UP000018735"/>
    </source>
</evidence>
<evidence type="ECO:0000256" key="8">
    <source>
        <dbReference type="ARBA" id="ARBA00022917"/>
    </source>
</evidence>
<dbReference type="InterPro" id="IPR033910">
    <property type="entry name" value="GluRS_core"/>
</dbReference>
<dbReference type="InterPro" id="IPR045462">
    <property type="entry name" value="aa-tRNA-synth_I_cd-bd"/>
</dbReference>
<keyword evidence="5 11" id="KW-0436">Ligase</keyword>
<comment type="function">
    <text evidence="11">Catalyzes the attachment of glutamate to tRNA(Glu) in a two-step reaction: glutamate is first activated by ATP to form Glu-AMP and then transferred to the acceptor end of tRNA(Glu).</text>
</comment>
<dbReference type="GO" id="GO:0005524">
    <property type="term" value="F:ATP binding"/>
    <property type="evidence" value="ECO:0007669"/>
    <property type="project" value="UniProtKB-UniRule"/>
</dbReference>
<dbReference type="InterPro" id="IPR000924">
    <property type="entry name" value="Glu/Gln-tRNA-synth"/>
</dbReference>
<keyword evidence="7 11" id="KW-0067">ATP-binding</keyword>
<dbReference type="InterPro" id="IPR004527">
    <property type="entry name" value="Glu-tRNA-ligase_bac/mito"/>
</dbReference>
<feature type="domain" description="Glutamyl/glutaminyl-tRNA synthetase class Ib catalytic" evidence="12">
    <location>
        <begin position="3"/>
        <end position="323"/>
    </location>
</feature>
<gene>
    <name evidence="11 14" type="primary">gltX</name>
    <name evidence="14" type="ORF">GCW_04010</name>
</gene>
<dbReference type="Gene3D" id="1.10.10.350">
    <property type="match status" value="1"/>
</dbReference>
<dbReference type="InterPro" id="IPR049940">
    <property type="entry name" value="GluQ/Sye"/>
</dbReference>
<dbReference type="HOGENOM" id="CLU_015768_6_1_14"/>
<dbReference type="GO" id="GO:0005829">
    <property type="term" value="C:cytosol"/>
    <property type="evidence" value="ECO:0007669"/>
    <property type="project" value="TreeGrafter"/>
</dbReference>
<comment type="subunit">
    <text evidence="3 11">Monomer.</text>
</comment>
<dbReference type="Proteomes" id="UP000018735">
    <property type="component" value="Chromosome"/>
</dbReference>
<keyword evidence="9 11" id="KW-0030">Aminoacyl-tRNA synthetase</keyword>
<proteinExistence type="inferred from homology"/>
<dbReference type="EC" id="6.1.1.17" evidence="11"/>
<dbReference type="GO" id="GO:0000049">
    <property type="term" value="F:tRNA binding"/>
    <property type="evidence" value="ECO:0007669"/>
    <property type="project" value="InterPro"/>
</dbReference>
<evidence type="ECO:0000256" key="5">
    <source>
        <dbReference type="ARBA" id="ARBA00022598"/>
    </source>
</evidence>
<dbReference type="CDD" id="cd00808">
    <property type="entry name" value="GluRS_core"/>
    <property type="match status" value="1"/>
</dbReference>
<feature type="short sequence motif" description="'KMSKS' region" evidence="11">
    <location>
        <begin position="252"/>
        <end position="256"/>
    </location>
</feature>
<comment type="caution">
    <text evidence="11">Lacks conserved residue(s) required for the propagation of feature annotation.</text>
</comment>
<dbReference type="SUPFAM" id="SSF48163">
    <property type="entry name" value="An anticodon-binding domain of class I aminoacyl-tRNA synthetases"/>
    <property type="match status" value="1"/>
</dbReference>
<evidence type="ECO:0000256" key="7">
    <source>
        <dbReference type="ARBA" id="ARBA00022840"/>
    </source>
</evidence>
<dbReference type="HAMAP" id="MF_00022">
    <property type="entry name" value="Glu_tRNA_synth_type1"/>
    <property type="match status" value="1"/>
</dbReference>
<feature type="binding site" evidence="11">
    <location>
        <position position="255"/>
    </location>
    <ligand>
        <name>ATP</name>
        <dbReference type="ChEBI" id="CHEBI:30616"/>
    </ligand>
</feature>
<evidence type="ECO:0000313" key="14">
    <source>
        <dbReference type="EMBL" id="AHB99958.1"/>
    </source>
</evidence>
<keyword evidence="6 11" id="KW-0547">Nucleotide-binding</keyword>
<dbReference type="PANTHER" id="PTHR43311:SF2">
    <property type="entry name" value="GLUTAMATE--TRNA LIGASE, MITOCHONDRIAL-RELATED"/>
    <property type="match status" value="1"/>
</dbReference>
<comment type="subcellular location">
    <subcellularLocation>
        <location evidence="1 11">Cytoplasm</location>
    </subcellularLocation>
</comment>
<protein>
    <recommendedName>
        <fullName evidence="11">Glutamate--tRNA ligase</fullName>
        <ecNumber evidence="11">6.1.1.17</ecNumber>
    </recommendedName>
    <alternativeName>
        <fullName evidence="11">Glutamyl-tRNA synthetase</fullName>
        <shortName evidence="11">GluRS</shortName>
    </alternativeName>
</protein>